<dbReference type="EMBL" id="VSDQ01000577">
    <property type="protein sequence ID" value="TYA78695.1"/>
    <property type="molecule type" value="Genomic_DNA"/>
</dbReference>
<feature type="transmembrane region" description="Helical" evidence="8">
    <location>
        <begin position="285"/>
        <end position="305"/>
    </location>
</feature>
<dbReference type="GO" id="GO:0005886">
    <property type="term" value="C:plasma membrane"/>
    <property type="evidence" value="ECO:0007669"/>
    <property type="project" value="UniProtKB-SubCell"/>
</dbReference>
<comment type="similarity">
    <text evidence="8">Belongs to the MenA family. Type 1 subfamily.</text>
</comment>
<comment type="caution">
    <text evidence="10">The sequence shown here is derived from an EMBL/GenBank/DDBJ whole genome shotgun (WGS) entry which is preliminary data.</text>
</comment>
<dbReference type="GO" id="GO:0009234">
    <property type="term" value="P:menaquinone biosynthetic process"/>
    <property type="evidence" value="ECO:0007669"/>
    <property type="project" value="UniProtKB-UniRule"/>
</dbReference>
<sequence>MDSLNMKKLSVWISSMRLRTLPLSISGIIVASCLAEYNGHFKWGIFVLAILTTLSLQILSNLANDYGDGVKGTDNEDRIGPERAIQSGKLTPDEMFNAIKINVLISIGLAFSLIFLSFGVRHFLLTLTFFVLGILSIVSAIKYTVGGNAYGYRGLGDIYVFIFFGLISVCGCYVLYAKTLDHVTFLPACTIGLLSAGVLNLNNMRDIESDEKAEKRTLAVKLGKNRIKKYHYTLVVLAIILSALFGVLYYTSPYNLIFVVAYVPLVLHLIRVSKNKEPRLLDPELKKLALTTVLLAVLLGIGHLLPF</sequence>
<keyword evidence="11" id="KW-1185">Reference proteome</keyword>
<evidence type="ECO:0000256" key="5">
    <source>
        <dbReference type="ARBA" id="ARBA00022692"/>
    </source>
</evidence>
<dbReference type="Gene3D" id="1.20.120.1780">
    <property type="entry name" value="UbiA prenyltransferase"/>
    <property type="match status" value="1"/>
</dbReference>
<feature type="transmembrane region" description="Helical" evidence="8">
    <location>
        <begin position="230"/>
        <end position="250"/>
    </location>
</feature>
<evidence type="ECO:0000256" key="1">
    <source>
        <dbReference type="ARBA" id="ARBA00004141"/>
    </source>
</evidence>
<dbReference type="InterPro" id="IPR026046">
    <property type="entry name" value="UBIAD1"/>
</dbReference>
<dbReference type="PANTHER" id="PTHR13929:SF0">
    <property type="entry name" value="UBIA PRENYLTRANSFERASE DOMAIN-CONTAINING PROTEIN 1"/>
    <property type="match status" value="1"/>
</dbReference>
<evidence type="ECO:0000256" key="3">
    <source>
        <dbReference type="ARBA" id="ARBA00022475"/>
    </source>
</evidence>
<dbReference type="PANTHER" id="PTHR13929">
    <property type="entry name" value="1,4-DIHYDROXY-2-NAPHTHOATE OCTAPRENYLTRANSFERASE"/>
    <property type="match status" value="1"/>
</dbReference>
<evidence type="ECO:0000256" key="4">
    <source>
        <dbReference type="ARBA" id="ARBA00022679"/>
    </source>
</evidence>
<evidence type="ECO:0000256" key="9">
    <source>
        <dbReference type="NCBIfam" id="TIGR00751"/>
    </source>
</evidence>
<dbReference type="Gene3D" id="1.10.357.140">
    <property type="entry name" value="UbiA prenyltransferase"/>
    <property type="match status" value="1"/>
</dbReference>
<organism evidence="10 11">
    <name type="scientific">Seonamhaeicola marinus</name>
    <dbReference type="NCBI Taxonomy" id="1912246"/>
    <lineage>
        <taxon>Bacteria</taxon>
        <taxon>Pseudomonadati</taxon>
        <taxon>Bacteroidota</taxon>
        <taxon>Flavobacteriia</taxon>
        <taxon>Flavobacteriales</taxon>
        <taxon>Flavobacteriaceae</taxon>
    </lineage>
</organism>
<dbReference type="PIRSF" id="PIRSF005355">
    <property type="entry name" value="UBIAD1"/>
    <property type="match status" value="1"/>
</dbReference>
<dbReference type="HAMAP" id="MF_01937">
    <property type="entry name" value="MenA_1"/>
    <property type="match status" value="1"/>
</dbReference>
<name>A0A5D0I4Q1_9FLAO</name>
<dbReference type="AlphaFoldDB" id="A0A5D0I4Q1"/>
<dbReference type="OrthoDB" id="9767568at2"/>
<comment type="pathway">
    <text evidence="8">Quinol/quinone metabolism; menaquinone biosynthesis; menaquinol from 1,4-dihydroxy-2-naphthoate: step 1/2.</text>
</comment>
<keyword evidence="4 8" id="KW-0808">Transferase</keyword>
<feature type="transmembrane region" description="Helical" evidence="8">
    <location>
        <begin position="157"/>
        <end position="176"/>
    </location>
</feature>
<evidence type="ECO:0000256" key="6">
    <source>
        <dbReference type="ARBA" id="ARBA00022989"/>
    </source>
</evidence>
<dbReference type="UniPathway" id="UPA00079">
    <property type="reaction ID" value="UER00168"/>
</dbReference>
<evidence type="ECO:0000256" key="8">
    <source>
        <dbReference type="HAMAP-Rule" id="MF_01937"/>
    </source>
</evidence>
<dbReference type="Proteomes" id="UP000323930">
    <property type="component" value="Unassembled WGS sequence"/>
</dbReference>
<dbReference type="EC" id="2.5.1.74" evidence="8 9"/>
<feature type="transmembrane region" description="Helical" evidence="8">
    <location>
        <begin position="256"/>
        <end position="273"/>
    </location>
</feature>
<comment type="subcellular location">
    <subcellularLocation>
        <location evidence="8">Cell membrane</location>
        <topology evidence="8">Multi-pass membrane protein</topology>
    </subcellularLocation>
    <subcellularLocation>
        <location evidence="1">Membrane</location>
        <topology evidence="1">Multi-pass membrane protein</topology>
    </subcellularLocation>
</comment>
<evidence type="ECO:0000313" key="10">
    <source>
        <dbReference type="EMBL" id="TYA78695.1"/>
    </source>
</evidence>
<dbReference type="GO" id="GO:0046428">
    <property type="term" value="F:1,4-dihydroxy-2-naphthoate polyprenyltransferase activity"/>
    <property type="evidence" value="ECO:0007669"/>
    <property type="project" value="UniProtKB-UniRule"/>
</dbReference>
<reference evidence="10 11" key="1">
    <citation type="submission" date="2019-08" db="EMBL/GenBank/DDBJ databases">
        <title>Seonamhaeicola sediminis sp. nov., isolated from marine sediment.</title>
        <authorList>
            <person name="Cao W.R."/>
        </authorList>
    </citation>
    <scope>NUCLEOTIDE SEQUENCE [LARGE SCALE GENOMIC DNA]</scope>
    <source>
        <strain evidence="10 11">B011</strain>
    </source>
</reference>
<dbReference type="Pfam" id="PF01040">
    <property type="entry name" value="UbiA"/>
    <property type="match status" value="1"/>
</dbReference>
<dbReference type="InterPro" id="IPR004657">
    <property type="entry name" value="MenA"/>
</dbReference>
<keyword evidence="6 8" id="KW-1133">Transmembrane helix</keyword>
<evidence type="ECO:0000256" key="2">
    <source>
        <dbReference type="ARBA" id="ARBA00022428"/>
    </source>
</evidence>
<dbReference type="RefSeq" id="WP_148541951.1">
    <property type="nucleotide sequence ID" value="NZ_VSDQ01000577.1"/>
</dbReference>
<dbReference type="InterPro" id="IPR000537">
    <property type="entry name" value="UbiA_prenyltransferase"/>
</dbReference>
<accession>A0A5D0I4Q1</accession>
<dbReference type="PROSITE" id="PS51257">
    <property type="entry name" value="PROKAR_LIPOPROTEIN"/>
    <property type="match status" value="1"/>
</dbReference>
<keyword evidence="2 8" id="KW-0474">Menaquinone biosynthesis</keyword>
<gene>
    <name evidence="8 10" type="primary">menA</name>
    <name evidence="10" type="ORF">FUA24_10100</name>
</gene>
<protein>
    <recommendedName>
        <fullName evidence="8 9">1,4-dihydroxy-2-naphthoate octaprenyltransferase</fullName>
        <shortName evidence="8">DHNA-octaprenyltransferase</shortName>
        <ecNumber evidence="8 9">2.5.1.74</ecNumber>
    </recommendedName>
</protein>
<feature type="transmembrane region" description="Helical" evidence="8">
    <location>
        <begin position="99"/>
        <end position="118"/>
    </location>
</feature>
<keyword evidence="5 8" id="KW-0812">Transmembrane</keyword>
<proteinExistence type="inferred from homology"/>
<feature type="transmembrane region" description="Helical" evidence="8">
    <location>
        <begin position="45"/>
        <end position="63"/>
    </location>
</feature>
<feature type="transmembrane region" description="Helical" evidence="8">
    <location>
        <begin position="124"/>
        <end position="145"/>
    </location>
</feature>
<dbReference type="NCBIfam" id="TIGR00751">
    <property type="entry name" value="menA"/>
    <property type="match status" value="1"/>
</dbReference>
<dbReference type="CDD" id="cd13962">
    <property type="entry name" value="PT_UbiA_UBIAD1"/>
    <property type="match status" value="1"/>
</dbReference>
<evidence type="ECO:0000313" key="11">
    <source>
        <dbReference type="Proteomes" id="UP000323930"/>
    </source>
</evidence>
<comment type="function">
    <text evidence="8">Conversion of 1,4-dihydroxy-2-naphthoate (DHNA) to demethylmenaquinone (DMK).</text>
</comment>
<comment type="catalytic activity">
    <reaction evidence="8">
        <text>an all-trans-polyprenyl diphosphate + 1,4-dihydroxy-2-naphthoate + H(+) = a 2-demethylmenaquinol + CO2 + diphosphate</text>
        <dbReference type="Rhea" id="RHEA:26478"/>
        <dbReference type="Rhea" id="RHEA-COMP:9563"/>
        <dbReference type="Rhea" id="RHEA-COMP:9564"/>
        <dbReference type="ChEBI" id="CHEBI:11173"/>
        <dbReference type="ChEBI" id="CHEBI:15378"/>
        <dbReference type="ChEBI" id="CHEBI:16526"/>
        <dbReference type="ChEBI" id="CHEBI:33019"/>
        <dbReference type="ChEBI" id="CHEBI:55437"/>
        <dbReference type="ChEBI" id="CHEBI:58914"/>
        <dbReference type="EC" id="2.5.1.74"/>
    </reaction>
</comment>
<keyword evidence="7 8" id="KW-0472">Membrane</keyword>
<keyword evidence="3 8" id="KW-1003">Cell membrane</keyword>
<dbReference type="GO" id="GO:0042371">
    <property type="term" value="P:vitamin K biosynthetic process"/>
    <property type="evidence" value="ECO:0007669"/>
    <property type="project" value="TreeGrafter"/>
</dbReference>
<dbReference type="InterPro" id="IPR044878">
    <property type="entry name" value="UbiA_sf"/>
</dbReference>
<evidence type="ECO:0000256" key="7">
    <source>
        <dbReference type="ARBA" id="ARBA00023136"/>
    </source>
</evidence>